<dbReference type="AlphaFoldDB" id="A0AAN1UE00"/>
<name>A0AAN1UE00_VIBVL</name>
<sequence>MASSLKRRHDKNSLALVPKTKKSISIEMKIHPNTKQIPWFPDHAPSSLSGMTLKARHFHNQKARHSGRA</sequence>
<evidence type="ECO:0000313" key="1">
    <source>
        <dbReference type="EMBL" id="AXX61778.1"/>
    </source>
</evidence>
<dbReference type="EMBL" id="CP019291">
    <property type="protein sequence ID" value="AXX61778.1"/>
    <property type="molecule type" value="Genomic_DNA"/>
</dbReference>
<reference evidence="1 2" key="1">
    <citation type="submission" date="2017-01" db="EMBL/GenBank/DDBJ databases">
        <title>Complete Genome Sequence of Vibrio vulnificus FORC_053.</title>
        <authorList>
            <consortium name="Food-borne Pathogen Omics Research Center"/>
            <person name="Chung H.Y."/>
            <person name="Na E.J."/>
            <person name="Song J.S."/>
            <person name="Kim H."/>
            <person name="Lee J.-H."/>
            <person name="Ryu S."/>
            <person name="Choi S.H."/>
        </authorList>
    </citation>
    <scope>NUCLEOTIDE SEQUENCE [LARGE SCALE GENOMIC DNA]</scope>
    <source>
        <strain evidence="1 2">FORC_053</strain>
    </source>
</reference>
<organism evidence="1 2">
    <name type="scientific">Vibrio vulnificus</name>
    <dbReference type="NCBI Taxonomy" id="672"/>
    <lineage>
        <taxon>Bacteria</taxon>
        <taxon>Pseudomonadati</taxon>
        <taxon>Pseudomonadota</taxon>
        <taxon>Gammaproteobacteria</taxon>
        <taxon>Vibrionales</taxon>
        <taxon>Vibrionaceae</taxon>
        <taxon>Vibrio</taxon>
    </lineage>
</organism>
<dbReference type="Proteomes" id="UP000263418">
    <property type="component" value="Chromosome 2"/>
</dbReference>
<accession>A0AAN1UE00</accession>
<proteinExistence type="predicted"/>
<evidence type="ECO:0000313" key="2">
    <source>
        <dbReference type="Proteomes" id="UP000263418"/>
    </source>
</evidence>
<protein>
    <submittedName>
        <fullName evidence="1">Uncharacterized protein</fullName>
    </submittedName>
</protein>
<gene>
    <name evidence="1" type="ORF">FORC53_3439</name>
</gene>